<comment type="similarity">
    <text evidence="2 4">Belongs to the AB hydrolase superfamily. Lipase family.</text>
</comment>
<dbReference type="InterPro" id="IPR000734">
    <property type="entry name" value="TAG_lipase"/>
</dbReference>
<evidence type="ECO:0000259" key="5">
    <source>
        <dbReference type="Pfam" id="PF00151"/>
    </source>
</evidence>
<keyword evidence="3" id="KW-0964">Secreted</keyword>
<dbReference type="AlphaFoldDB" id="A0AAV3ZTX6"/>
<comment type="subcellular location">
    <subcellularLocation>
        <location evidence="1">Secreted</location>
    </subcellularLocation>
</comment>
<name>A0AAV3ZTX6_9GAST</name>
<evidence type="ECO:0000313" key="7">
    <source>
        <dbReference type="Proteomes" id="UP000735302"/>
    </source>
</evidence>
<comment type="caution">
    <text evidence="6">The sequence shown here is derived from an EMBL/GenBank/DDBJ whole genome shotgun (WGS) entry which is preliminary data.</text>
</comment>
<dbReference type="PANTHER" id="PTHR11610">
    <property type="entry name" value="LIPASE"/>
    <property type="match status" value="1"/>
</dbReference>
<reference evidence="6 7" key="1">
    <citation type="journal article" date="2021" name="Elife">
        <title>Chloroplast acquisition without the gene transfer in kleptoplastic sea slugs, Plakobranchus ocellatus.</title>
        <authorList>
            <person name="Maeda T."/>
            <person name="Takahashi S."/>
            <person name="Yoshida T."/>
            <person name="Shimamura S."/>
            <person name="Takaki Y."/>
            <person name="Nagai Y."/>
            <person name="Toyoda A."/>
            <person name="Suzuki Y."/>
            <person name="Arimoto A."/>
            <person name="Ishii H."/>
            <person name="Satoh N."/>
            <person name="Nishiyama T."/>
            <person name="Hasebe M."/>
            <person name="Maruyama T."/>
            <person name="Minagawa J."/>
            <person name="Obokata J."/>
            <person name="Shigenobu S."/>
        </authorList>
    </citation>
    <scope>NUCLEOTIDE SEQUENCE [LARGE SCALE GENOMIC DNA]</scope>
</reference>
<dbReference type="Pfam" id="PF00151">
    <property type="entry name" value="Lipase"/>
    <property type="match status" value="1"/>
</dbReference>
<feature type="domain" description="Lipase" evidence="5">
    <location>
        <begin position="53"/>
        <end position="168"/>
    </location>
</feature>
<dbReference type="GO" id="GO:0016298">
    <property type="term" value="F:lipase activity"/>
    <property type="evidence" value="ECO:0007669"/>
    <property type="project" value="InterPro"/>
</dbReference>
<dbReference type="InterPro" id="IPR013818">
    <property type="entry name" value="Lipase"/>
</dbReference>
<dbReference type="SUPFAM" id="SSF53474">
    <property type="entry name" value="alpha/beta-Hydrolases"/>
    <property type="match status" value="1"/>
</dbReference>
<proteinExistence type="inferred from homology"/>
<gene>
    <name evidence="6" type="ORF">PoB_002481800</name>
</gene>
<dbReference type="GO" id="GO:0016042">
    <property type="term" value="P:lipid catabolic process"/>
    <property type="evidence" value="ECO:0007669"/>
    <property type="project" value="TreeGrafter"/>
</dbReference>
<accession>A0AAV3ZTX6</accession>
<evidence type="ECO:0000313" key="6">
    <source>
        <dbReference type="EMBL" id="GFN98312.1"/>
    </source>
</evidence>
<dbReference type="InterPro" id="IPR029058">
    <property type="entry name" value="AB_hydrolase_fold"/>
</dbReference>
<dbReference type="Proteomes" id="UP000735302">
    <property type="component" value="Unassembled WGS sequence"/>
</dbReference>
<dbReference type="Gene3D" id="3.40.50.1820">
    <property type="entry name" value="alpha/beta hydrolase"/>
    <property type="match status" value="1"/>
</dbReference>
<organism evidence="6 7">
    <name type="scientific">Plakobranchus ocellatus</name>
    <dbReference type="NCBI Taxonomy" id="259542"/>
    <lineage>
        <taxon>Eukaryota</taxon>
        <taxon>Metazoa</taxon>
        <taxon>Spiralia</taxon>
        <taxon>Lophotrochozoa</taxon>
        <taxon>Mollusca</taxon>
        <taxon>Gastropoda</taxon>
        <taxon>Heterobranchia</taxon>
        <taxon>Euthyneura</taxon>
        <taxon>Panpulmonata</taxon>
        <taxon>Sacoglossa</taxon>
        <taxon>Placobranchoidea</taxon>
        <taxon>Plakobranchidae</taxon>
        <taxon>Plakobranchus</taxon>
    </lineage>
</organism>
<sequence>MITMMFYQAERTVLSKAERNNPWYFFRRCCVSDLLPNGCECFDISPSSDFTNSLFHLPKCPQSLGVIFYFYDRDHTTTSLTIAADSQSIESTPFSSQRNTAIIAHGFADSGTAQWILEMKDELLNAEDLNVILVDWKKAAKGPNYFQAVANTRTVGAMLGRLLQALNSYSGAGFEVSRLFDRVTGCPS</sequence>
<evidence type="ECO:0000256" key="1">
    <source>
        <dbReference type="ARBA" id="ARBA00004613"/>
    </source>
</evidence>
<evidence type="ECO:0000256" key="4">
    <source>
        <dbReference type="RuleBase" id="RU004262"/>
    </source>
</evidence>
<dbReference type="EMBL" id="BLXT01002845">
    <property type="protein sequence ID" value="GFN98312.1"/>
    <property type="molecule type" value="Genomic_DNA"/>
</dbReference>
<evidence type="ECO:0000256" key="3">
    <source>
        <dbReference type="ARBA" id="ARBA00022525"/>
    </source>
</evidence>
<dbReference type="GO" id="GO:0005615">
    <property type="term" value="C:extracellular space"/>
    <property type="evidence" value="ECO:0007669"/>
    <property type="project" value="TreeGrafter"/>
</dbReference>
<protein>
    <submittedName>
        <fullName evidence="6">Pancreatic lipase-related protein</fullName>
    </submittedName>
</protein>
<evidence type="ECO:0000256" key="2">
    <source>
        <dbReference type="ARBA" id="ARBA00010701"/>
    </source>
</evidence>
<keyword evidence="7" id="KW-1185">Reference proteome</keyword>